<dbReference type="Proteomes" id="UP001287356">
    <property type="component" value="Unassembled WGS sequence"/>
</dbReference>
<reference evidence="6" key="1">
    <citation type="journal article" date="2023" name="Mol. Phylogenet. Evol.">
        <title>Genome-scale phylogeny and comparative genomics of the fungal order Sordariales.</title>
        <authorList>
            <person name="Hensen N."/>
            <person name="Bonometti L."/>
            <person name="Westerberg I."/>
            <person name="Brannstrom I.O."/>
            <person name="Guillou S."/>
            <person name="Cros-Aarteil S."/>
            <person name="Calhoun S."/>
            <person name="Haridas S."/>
            <person name="Kuo A."/>
            <person name="Mondo S."/>
            <person name="Pangilinan J."/>
            <person name="Riley R."/>
            <person name="LaButti K."/>
            <person name="Andreopoulos B."/>
            <person name="Lipzen A."/>
            <person name="Chen C."/>
            <person name="Yan M."/>
            <person name="Daum C."/>
            <person name="Ng V."/>
            <person name="Clum A."/>
            <person name="Steindorff A."/>
            <person name="Ohm R.A."/>
            <person name="Martin F."/>
            <person name="Silar P."/>
            <person name="Natvig D.O."/>
            <person name="Lalanne C."/>
            <person name="Gautier V."/>
            <person name="Ament-Velasquez S.L."/>
            <person name="Kruys A."/>
            <person name="Hutchinson M.I."/>
            <person name="Powell A.J."/>
            <person name="Barry K."/>
            <person name="Miller A.N."/>
            <person name="Grigoriev I.V."/>
            <person name="Debuchy R."/>
            <person name="Gladieux P."/>
            <person name="Hiltunen Thoren M."/>
            <person name="Johannesson H."/>
        </authorList>
    </citation>
    <scope>NUCLEOTIDE SEQUENCE</scope>
    <source>
        <strain evidence="6">CBS 958.72</strain>
    </source>
</reference>
<reference evidence="6" key="2">
    <citation type="submission" date="2023-06" db="EMBL/GenBank/DDBJ databases">
        <authorList>
            <consortium name="Lawrence Berkeley National Laboratory"/>
            <person name="Haridas S."/>
            <person name="Hensen N."/>
            <person name="Bonometti L."/>
            <person name="Westerberg I."/>
            <person name="Brannstrom I.O."/>
            <person name="Guillou S."/>
            <person name="Cros-Aarteil S."/>
            <person name="Calhoun S."/>
            <person name="Kuo A."/>
            <person name="Mondo S."/>
            <person name="Pangilinan J."/>
            <person name="Riley R."/>
            <person name="Labutti K."/>
            <person name="Andreopoulos B."/>
            <person name="Lipzen A."/>
            <person name="Chen C."/>
            <person name="Yanf M."/>
            <person name="Daum C."/>
            <person name="Ng V."/>
            <person name="Clum A."/>
            <person name="Steindorff A."/>
            <person name="Ohm R."/>
            <person name="Martin F."/>
            <person name="Silar P."/>
            <person name="Natvig D."/>
            <person name="Lalanne C."/>
            <person name="Gautier V."/>
            <person name="Ament-Velasquez S.L."/>
            <person name="Kruys A."/>
            <person name="Hutchinson M.I."/>
            <person name="Powell A.J."/>
            <person name="Barry K."/>
            <person name="Miller A.N."/>
            <person name="Grigoriev I.V."/>
            <person name="Debuchy R."/>
            <person name="Gladieux P."/>
            <person name="Thoren M.H."/>
            <person name="Johannesson H."/>
        </authorList>
    </citation>
    <scope>NUCLEOTIDE SEQUENCE</scope>
    <source>
        <strain evidence="6">CBS 958.72</strain>
    </source>
</reference>
<dbReference type="Pfam" id="PF05637">
    <property type="entry name" value="Glyco_transf_34"/>
    <property type="match status" value="1"/>
</dbReference>
<protein>
    <submittedName>
        <fullName evidence="6">Galactosyl transferase GMA12/MNN10 family-domain-containing protein</fullName>
    </submittedName>
</protein>
<sequence>MHFAYPPRKTSNPPPYLPRSSNLPRFRRSRLQLIALAGLAFITFIYLVTRVSHGHGHGAYSQHRPSGKPPVVLVTVLDEVKYNKAYIDAVKENRIQYAERHGYQTFFPKVGDYDLKNAPASWTTVVAMRHALTKFPDCNYVWHLDQNSFVMNPRLKIEDHVMKSSRLEKLMIKDHPVVPPDSIIKTFSHLKGQDVDFVLTQDKEGLSSGSYILRNGDWAKFFLETWFDPLYRSYNFQKAETHALEHIVQWHPTILAKLALVDQRTINSYSKASKGAEYQDGDIAIRFVDCQAQNPIACEVESQKFAQKWRTAFKNS</sequence>
<dbReference type="PANTHER" id="PTHR31306:SF10">
    <property type="entry name" value="ALPHA-1,6-MANNOSYLTRANSFERASE MNN11-RELATED"/>
    <property type="match status" value="1"/>
</dbReference>
<comment type="caution">
    <text evidence="6">The sequence shown here is derived from an EMBL/GenBank/DDBJ whole genome shotgun (WGS) entry which is preliminary data.</text>
</comment>
<dbReference type="InterPro" id="IPR008630">
    <property type="entry name" value="Glyco_trans_34"/>
</dbReference>
<dbReference type="GO" id="GO:0000136">
    <property type="term" value="C:mannan polymerase complex"/>
    <property type="evidence" value="ECO:0007669"/>
    <property type="project" value="TreeGrafter"/>
</dbReference>
<dbReference type="PANTHER" id="PTHR31306">
    <property type="entry name" value="ALPHA-1,6-MANNOSYLTRANSFERASE MNN11-RELATED"/>
    <property type="match status" value="1"/>
</dbReference>
<gene>
    <name evidence="6" type="ORF">B0T24DRAFT_333107</name>
</gene>
<keyword evidence="3 6" id="KW-0808">Transferase</keyword>
<dbReference type="GO" id="GO:0000009">
    <property type="term" value="F:alpha-1,6-mannosyltransferase activity"/>
    <property type="evidence" value="ECO:0007669"/>
    <property type="project" value="TreeGrafter"/>
</dbReference>
<comment type="similarity">
    <text evidence="1">Belongs to the glycosyltransferase 34 family.</text>
</comment>
<dbReference type="Gene3D" id="3.90.550.10">
    <property type="entry name" value="Spore Coat Polysaccharide Biosynthesis Protein SpsA, Chain A"/>
    <property type="match status" value="1"/>
</dbReference>
<keyword evidence="7" id="KW-1185">Reference proteome</keyword>
<feature type="region of interest" description="Disordered" evidence="4">
    <location>
        <begin position="1"/>
        <end position="21"/>
    </location>
</feature>
<evidence type="ECO:0000313" key="7">
    <source>
        <dbReference type="Proteomes" id="UP001287356"/>
    </source>
</evidence>
<dbReference type="FunFam" id="3.90.550.10:FF:000149">
    <property type="entry name" value="Alpha-1,6-mannosyltransferase subunit"/>
    <property type="match status" value="1"/>
</dbReference>
<proteinExistence type="inferred from homology"/>
<name>A0AAE0K7R9_9PEZI</name>
<evidence type="ECO:0000256" key="2">
    <source>
        <dbReference type="ARBA" id="ARBA00022676"/>
    </source>
</evidence>
<evidence type="ECO:0000256" key="1">
    <source>
        <dbReference type="ARBA" id="ARBA00005664"/>
    </source>
</evidence>
<organism evidence="6 7">
    <name type="scientific">Lasiosphaeria ovina</name>
    <dbReference type="NCBI Taxonomy" id="92902"/>
    <lineage>
        <taxon>Eukaryota</taxon>
        <taxon>Fungi</taxon>
        <taxon>Dikarya</taxon>
        <taxon>Ascomycota</taxon>
        <taxon>Pezizomycotina</taxon>
        <taxon>Sordariomycetes</taxon>
        <taxon>Sordariomycetidae</taxon>
        <taxon>Sordariales</taxon>
        <taxon>Lasiosphaeriaceae</taxon>
        <taxon>Lasiosphaeria</taxon>
    </lineage>
</organism>
<evidence type="ECO:0000256" key="3">
    <source>
        <dbReference type="ARBA" id="ARBA00022679"/>
    </source>
</evidence>
<keyword evidence="2" id="KW-0328">Glycosyltransferase</keyword>
<accession>A0AAE0K7R9</accession>
<evidence type="ECO:0000256" key="5">
    <source>
        <dbReference type="SAM" id="Phobius"/>
    </source>
</evidence>
<keyword evidence="5" id="KW-0812">Transmembrane</keyword>
<keyword evidence="5" id="KW-1133">Transmembrane helix</keyword>
<dbReference type="GO" id="GO:0006487">
    <property type="term" value="P:protein N-linked glycosylation"/>
    <property type="evidence" value="ECO:0007669"/>
    <property type="project" value="TreeGrafter"/>
</dbReference>
<dbReference type="InterPro" id="IPR029044">
    <property type="entry name" value="Nucleotide-diphossugar_trans"/>
</dbReference>
<dbReference type="EMBL" id="JAULSN010000005">
    <property type="protein sequence ID" value="KAK3371678.1"/>
    <property type="molecule type" value="Genomic_DNA"/>
</dbReference>
<evidence type="ECO:0000256" key="4">
    <source>
        <dbReference type="SAM" id="MobiDB-lite"/>
    </source>
</evidence>
<evidence type="ECO:0000313" key="6">
    <source>
        <dbReference type="EMBL" id="KAK3371678.1"/>
    </source>
</evidence>
<feature type="transmembrane region" description="Helical" evidence="5">
    <location>
        <begin position="31"/>
        <end position="49"/>
    </location>
</feature>
<keyword evidence="5" id="KW-0472">Membrane</keyword>
<dbReference type="AlphaFoldDB" id="A0AAE0K7R9"/>